<feature type="region of interest" description="Disordered" evidence="1">
    <location>
        <begin position="1"/>
        <end position="43"/>
    </location>
</feature>
<gene>
    <name evidence="2" type="ORF">BCV71DRAFT_20483</name>
</gene>
<proteinExistence type="predicted"/>
<evidence type="ECO:0000313" key="2">
    <source>
        <dbReference type="EMBL" id="ORE16288.1"/>
    </source>
</evidence>
<dbReference type="Proteomes" id="UP000242381">
    <property type="component" value="Unassembled WGS sequence"/>
</dbReference>
<dbReference type="EMBL" id="KV921391">
    <property type="protein sequence ID" value="ORE16288.1"/>
    <property type="molecule type" value="Genomic_DNA"/>
</dbReference>
<reference evidence="2 3" key="1">
    <citation type="journal article" date="2016" name="Proc. Natl. Acad. Sci. U.S.A.">
        <title>Lipid metabolic changes in an early divergent fungus govern the establishment of a mutualistic symbiosis with endobacteria.</title>
        <authorList>
            <person name="Lastovetsky O.A."/>
            <person name="Gaspar M.L."/>
            <person name="Mondo S.J."/>
            <person name="LaButti K.M."/>
            <person name="Sandor L."/>
            <person name="Grigoriev I.V."/>
            <person name="Henry S.A."/>
            <person name="Pawlowska T.E."/>
        </authorList>
    </citation>
    <scope>NUCLEOTIDE SEQUENCE [LARGE SCALE GENOMIC DNA]</scope>
    <source>
        <strain evidence="2 3">ATCC 11559</strain>
    </source>
</reference>
<sequence length="70" mass="7750">MGEAALIQNTVENDHIEAATDSSDVLQSETPPEAGDRTNELSTSITSVRRQVLESRIHLTFENNSRLLQI</sequence>
<accession>A0A1X0RWL9</accession>
<evidence type="ECO:0000256" key="1">
    <source>
        <dbReference type="SAM" id="MobiDB-lite"/>
    </source>
</evidence>
<name>A0A1X0RWL9_RHIZD</name>
<organism evidence="2 3">
    <name type="scientific">Rhizopus microsporus</name>
    <dbReference type="NCBI Taxonomy" id="58291"/>
    <lineage>
        <taxon>Eukaryota</taxon>
        <taxon>Fungi</taxon>
        <taxon>Fungi incertae sedis</taxon>
        <taxon>Mucoromycota</taxon>
        <taxon>Mucoromycotina</taxon>
        <taxon>Mucoromycetes</taxon>
        <taxon>Mucorales</taxon>
        <taxon>Mucorineae</taxon>
        <taxon>Rhizopodaceae</taxon>
        <taxon>Rhizopus</taxon>
    </lineage>
</organism>
<protein>
    <submittedName>
        <fullName evidence="2">Uncharacterized protein</fullName>
    </submittedName>
</protein>
<feature type="compositionally biased region" description="Polar residues" evidence="1">
    <location>
        <begin position="20"/>
        <end position="30"/>
    </location>
</feature>
<dbReference type="AlphaFoldDB" id="A0A1X0RWL9"/>
<evidence type="ECO:0000313" key="3">
    <source>
        <dbReference type="Proteomes" id="UP000242381"/>
    </source>
</evidence>